<dbReference type="GO" id="GO:0046872">
    <property type="term" value="F:metal ion binding"/>
    <property type="evidence" value="ECO:0007669"/>
    <property type="project" value="UniProtKB-KW"/>
</dbReference>
<name>A0A9P0QES4_ACAOB</name>
<keyword evidence="5" id="KW-1185">Reference proteome</keyword>
<dbReference type="OrthoDB" id="652136at2759"/>
<dbReference type="Proteomes" id="UP001152888">
    <property type="component" value="Unassembled WGS sequence"/>
</dbReference>
<evidence type="ECO:0000313" key="5">
    <source>
        <dbReference type="Proteomes" id="UP001152888"/>
    </source>
</evidence>
<reference evidence="4" key="1">
    <citation type="submission" date="2022-03" db="EMBL/GenBank/DDBJ databases">
        <authorList>
            <person name="Sayadi A."/>
        </authorList>
    </citation>
    <scope>NUCLEOTIDE SEQUENCE</scope>
</reference>
<dbReference type="InterPro" id="IPR027806">
    <property type="entry name" value="HARBI1_dom"/>
</dbReference>
<comment type="caution">
    <text evidence="4">The sequence shown here is derived from an EMBL/GenBank/DDBJ whole genome shotgun (WGS) entry which is preliminary data.</text>
</comment>
<organism evidence="4 5">
    <name type="scientific">Acanthoscelides obtectus</name>
    <name type="common">Bean weevil</name>
    <name type="synonym">Bruchus obtectus</name>
    <dbReference type="NCBI Taxonomy" id="200917"/>
    <lineage>
        <taxon>Eukaryota</taxon>
        <taxon>Metazoa</taxon>
        <taxon>Ecdysozoa</taxon>
        <taxon>Arthropoda</taxon>
        <taxon>Hexapoda</taxon>
        <taxon>Insecta</taxon>
        <taxon>Pterygota</taxon>
        <taxon>Neoptera</taxon>
        <taxon>Endopterygota</taxon>
        <taxon>Coleoptera</taxon>
        <taxon>Polyphaga</taxon>
        <taxon>Cucujiformia</taxon>
        <taxon>Chrysomeloidea</taxon>
        <taxon>Chrysomelidae</taxon>
        <taxon>Bruchinae</taxon>
        <taxon>Bruchini</taxon>
        <taxon>Acanthoscelides</taxon>
    </lineage>
</organism>
<sequence length="141" mass="15633">MCECAFGILANRWRIFHRPLDVKLETAIWIVKACTVLHNFVREKTGLILKTLICQKSTLNNLPKAQNIRGGLSANSIRTTFADYFLTEAGSVSWQDEAIATTPLVFPVIAFAPSVHTSMQFFQGISCATKNSSSNLKSQPQ</sequence>
<proteinExistence type="predicted"/>
<evidence type="ECO:0000256" key="2">
    <source>
        <dbReference type="ARBA" id="ARBA00022723"/>
    </source>
</evidence>
<evidence type="ECO:0000256" key="1">
    <source>
        <dbReference type="ARBA" id="ARBA00001968"/>
    </source>
</evidence>
<dbReference type="EMBL" id="CAKOFQ010009766">
    <property type="protein sequence ID" value="CAH2018476.1"/>
    <property type="molecule type" value="Genomic_DNA"/>
</dbReference>
<comment type="cofactor">
    <cofactor evidence="1">
        <name>a divalent metal cation</name>
        <dbReference type="ChEBI" id="CHEBI:60240"/>
    </cofactor>
</comment>
<evidence type="ECO:0000259" key="3">
    <source>
        <dbReference type="Pfam" id="PF13359"/>
    </source>
</evidence>
<evidence type="ECO:0000313" key="4">
    <source>
        <dbReference type="EMBL" id="CAH2018476.1"/>
    </source>
</evidence>
<accession>A0A9P0QES4</accession>
<feature type="domain" description="DDE Tnp4" evidence="3">
    <location>
        <begin position="2"/>
        <end position="39"/>
    </location>
</feature>
<dbReference type="AlphaFoldDB" id="A0A9P0QES4"/>
<keyword evidence="2" id="KW-0479">Metal-binding</keyword>
<protein>
    <recommendedName>
        <fullName evidence="3">DDE Tnp4 domain-containing protein</fullName>
    </recommendedName>
</protein>
<gene>
    <name evidence="4" type="ORF">ACAOBT_LOCUS36629</name>
</gene>
<dbReference type="Pfam" id="PF13359">
    <property type="entry name" value="DDE_Tnp_4"/>
    <property type="match status" value="1"/>
</dbReference>